<feature type="non-terminal residue" evidence="1">
    <location>
        <position position="53"/>
    </location>
</feature>
<proteinExistence type="predicted"/>
<sequence>VDQLNIVSTTSSLLSEILDREFEALEAKNFEDVEELQNAKFSLMQDLQSGWDL</sequence>
<accession>A0A382VHR9</accession>
<gene>
    <name evidence="1" type="ORF">METZ01_LOCUS398936</name>
</gene>
<evidence type="ECO:0000313" key="1">
    <source>
        <dbReference type="EMBL" id="SVD46082.1"/>
    </source>
</evidence>
<reference evidence="1" key="1">
    <citation type="submission" date="2018-05" db="EMBL/GenBank/DDBJ databases">
        <authorList>
            <person name="Lanie J.A."/>
            <person name="Ng W.-L."/>
            <person name="Kazmierczak K.M."/>
            <person name="Andrzejewski T.M."/>
            <person name="Davidsen T.M."/>
            <person name="Wayne K.J."/>
            <person name="Tettelin H."/>
            <person name="Glass J.I."/>
            <person name="Rusch D."/>
            <person name="Podicherti R."/>
            <person name="Tsui H.-C.T."/>
            <person name="Winkler M.E."/>
        </authorList>
    </citation>
    <scope>NUCLEOTIDE SEQUENCE</scope>
</reference>
<feature type="non-terminal residue" evidence="1">
    <location>
        <position position="1"/>
    </location>
</feature>
<dbReference type="EMBL" id="UINC01152093">
    <property type="protein sequence ID" value="SVD46082.1"/>
    <property type="molecule type" value="Genomic_DNA"/>
</dbReference>
<name>A0A382VHR9_9ZZZZ</name>
<organism evidence="1">
    <name type="scientific">marine metagenome</name>
    <dbReference type="NCBI Taxonomy" id="408172"/>
    <lineage>
        <taxon>unclassified sequences</taxon>
        <taxon>metagenomes</taxon>
        <taxon>ecological metagenomes</taxon>
    </lineage>
</organism>
<protein>
    <submittedName>
        <fullName evidence="1">Uncharacterized protein</fullName>
    </submittedName>
</protein>
<dbReference type="AlphaFoldDB" id="A0A382VHR9"/>